<dbReference type="Pfam" id="PF00067">
    <property type="entry name" value="p450"/>
    <property type="match status" value="2"/>
</dbReference>
<proteinExistence type="predicted"/>
<evidence type="ECO:0000313" key="7">
    <source>
        <dbReference type="EMBL" id="OAY22780.1"/>
    </source>
</evidence>
<dbReference type="GO" id="GO:0005506">
    <property type="term" value="F:iron ion binding"/>
    <property type="evidence" value="ECO:0007669"/>
    <property type="project" value="InterPro"/>
</dbReference>
<dbReference type="InterPro" id="IPR001128">
    <property type="entry name" value="Cyt_P450"/>
</dbReference>
<dbReference type="GO" id="GO:0004497">
    <property type="term" value="F:monooxygenase activity"/>
    <property type="evidence" value="ECO:0007669"/>
    <property type="project" value="UniProtKB-KW"/>
</dbReference>
<dbReference type="PRINTS" id="PR00463">
    <property type="entry name" value="EP450I"/>
</dbReference>
<keyword evidence="6" id="KW-1133">Transmembrane helix</keyword>
<evidence type="ECO:0000256" key="1">
    <source>
        <dbReference type="ARBA" id="ARBA00022617"/>
    </source>
</evidence>
<dbReference type="AlphaFoldDB" id="A0A2C9TZR2"/>
<evidence type="ECO:0000256" key="5">
    <source>
        <dbReference type="ARBA" id="ARBA00023033"/>
    </source>
</evidence>
<feature type="transmembrane region" description="Helical" evidence="6">
    <location>
        <begin position="6"/>
        <end position="27"/>
    </location>
</feature>
<evidence type="ECO:0000256" key="3">
    <source>
        <dbReference type="ARBA" id="ARBA00023002"/>
    </source>
</evidence>
<keyword evidence="1" id="KW-0349">Heme</keyword>
<accession>A0A2C9TZR2</accession>
<keyword evidence="4" id="KW-0408">Iron</keyword>
<dbReference type="SUPFAM" id="SSF48264">
    <property type="entry name" value="Cytochrome P450"/>
    <property type="match status" value="1"/>
</dbReference>
<evidence type="ECO:0000256" key="4">
    <source>
        <dbReference type="ARBA" id="ARBA00023004"/>
    </source>
</evidence>
<reference evidence="7" key="1">
    <citation type="submission" date="2016-02" db="EMBL/GenBank/DDBJ databases">
        <title>WGS assembly of Manihot esculenta.</title>
        <authorList>
            <person name="Bredeson J.V."/>
            <person name="Prochnik S.E."/>
            <person name="Lyons J.B."/>
            <person name="Schmutz J."/>
            <person name="Grimwood J."/>
            <person name="Vrebalov J."/>
            <person name="Bart R.S."/>
            <person name="Amuge T."/>
            <person name="Ferguson M.E."/>
            <person name="Green R."/>
            <person name="Putnam N."/>
            <person name="Stites J."/>
            <person name="Rounsley S."/>
            <person name="Rokhsar D.S."/>
        </authorList>
    </citation>
    <scope>NUCLEOTIDE SEQUENCE [LARGE SCALE GENOMIC DNA]</scope>
    <source>
        <tissue evidence="7">Leaf</tissue>
    </source>
</reference>
<organism evidence="7">
    <name type="scientific">Manihot esculenta</name>
    <name type="common">Cassava</name>
    <name type="synonym">Jatropha manihot</name>
    <dbReference type="NCBI Taxonomy" id="3983"/>
    <lineage>
        <taxon>Eukaryota</taxon>
        <taxon>Viridiplantae</taxon>
        <taxon>Streptophyta</taxon>
        <taxon>Embryophyta</taxon>
        <taxon>Tracheophyta</taxon>
        <taxon>Spermatophyta</taxon>
        <taxon>Magnoliopsida</taxon>
        <taxon>eudicotyledons</taxon>
        <taxon>Gunneridae</taxon>
        <taxon>Pentapetalae</taxon>
        <taxon>rosids</taxon>
        <taxon>fabids</taxon>
        <taxon>Malpighiales</taxon>
        <taxon>Euphorbiaceae</taxon>
        <taxon>Crotonoideae</taxon>
        <taxon>Manihoteae</taxon>
        <taxon>Manihot</taxon>
    </lineage>
</organism>
<name>A0A2C9TZR2_MANES</name>
<sequence>MNHLSPFFNTTIAAVIFAMLLFPYYLLRKWKSRASKGIPAPQPQAAWPLIGHLPLLSGSDPPHITLAALANTCGPLFSIRLGIQFVLVVSCLKVGKELFTGVNDVIVTFRPALVAGKLMGYNYALFPFTPGGLYWRETRKISTLELLSNRRLELLKHIRNQEFGAGADGDEKEGRQFQERTTTLLHYLGTLVLRDAVPFLGWMDVDGHEKAMKKTAKELDNLLDKWLQEHERNRYFGEKSKEDQDFMDVLLSALDGKSIEGYDADTINKAVSLSMVAGNETIAVAMTWALALLLNHKPVLRKAQKGLDEVIGKERLVNDKDISKLVYLLAIVKGTLRLYPPAFISGPRQFTGDCNISGYYIQKTLGCW</sequence>
<keyword evidence="6" id="KW-0472">Membrane</keyword>
<dbReference type="PANTHER" id="PTHR47947">
    <property type="entry name" value="CYTOCHROME P450 82C3-RELATED"/>
    <property type="match status" value="1"/>
</dbReference>
<dbReference type="GO" id="GO:0016705">
    <property type="term" value="F:oxidoreductase activity, acting on paired donors, with incorporation or reduction of molecular oxygen"/>
    <property type="evidence" value="ECO:0007669"/>
    <property type="project" value="InterPro"/>
</dbReference>
<dbReference type="Gene3D" id="1.10.630.10">
    <property type="entry name" value="Cytochrome P450"/>
    <property type="match status" value="1"/>
</dbReference>
<dbReference type="InterPro" id="IPR050651">
    <property type="entry name" value="Plant_Cytochrome_P450_Monoox"/>
</dbReference>
<evidence type="ECO:0000256" key="6">
    <source>
        <dbReference type="SAM" id="Phobius"/>
    </source>
</evidence>
<dbReference type="PANTHER" id="PTHR47947:SF39">
    <property type="entry name" value="CYTOCHROME P450"/>
    <property type="match status" value="1"/>
</dbReference>
<keyword evidence="6" id="KW-0812">Transmembrane</keyword>
<protein>
    <recommendedName>
        <fullName evidence="8">Cytochrome P450</fullName>
    </recommendedName>
</protein>
<keyword evidence="3" id="KW-0560">Oxidoreductase</keyword>
<dbReference type="GO" id="GO:0020037">
    <property type="term" value="F:heme binding"/>
    <property type="evidence" value="ECO:0007669"/>
    <property type="project" value="InterPro"/>
</dbReference>
<keyword evidence="5" id="KW-0503">Monooxygenase</keyword>
<gene>
    <name evidence="7" type="ORF">MANES_18G025900</name>
</gene>
<dbReference type="InterPro" id="IPR002401">
    <property type="entry name" value="Cyt_P450_E_grp-I"/>
</dbReference>
<evidence type="ECO:0008006" key="8">
    <source>
        <dbReference type="Google" id="ProtNLM"/>
    </source>
</evidence>
<keyword evidence="2" id="KW-0479">Metal-binding</keyword>
<dbReference type="InterPro" id="IPR036396">
    <property type="entry name" value="Cyt_P450_sf"/>
</dbReference>
<dbReference type="EMBL" id="CM004404">
    <property type="protein sequence ID" value="OAY22780.1"/>
    <property type="molecule type" value="Genomic_DNA"/>
</dbReference>
<evidence type="ECO:0000256" key="2">
    <source>
        <dbReference type="ARBA" id="ARBA00022723"/>
    </source>
</evidence>